<keyword evidence="1" id="KW-0732">Signal</keyword>
<dbReference type="Gramene" id="TKW07326">
    <property type="protein sequence ID" value="TKW07326"/>
    <property type="gene ID" value="SEVIR_7G297812v2"/>
</dbReference>
<feature type="chain" id="PRO_5033834983" evidence="1">
    <location>
        <begin position="23"/>
        <end position="48"/>
    </location>
</feature>
<accession>A0A4V6D4Q0</accession>
<evidence type="ECO:0000313" key="2">
    <source>
        <dbReference type="EMBL" id="TKW06972.1"/>
    </source>
</evidence>
<dbReference type="EMBL" id="CM016558">
    <property type="protein sequence ID" value="TKW06972.1"/>
    <property type="molecule type" value="Genomic_DNA"/>
</dbReference>
<evidence type="ECO:0000256" key="1">
    <source>
        <dbReference type="SAM" id="SignalP"/>
    </source>
</evidence>
<name>A0A4V6D4Q0_SETVI</name>
<evidence type="ECO:0000313" key="3">
    <source>
        <dbReference type="EMBL" id="TKW07326.1"/>
    </source>
</evidence>
<sequence>MPLSSKWTQLLLFCAEFKICVLVKNAQNRLQASVVFYCEILGICICPK</sequence>
<evidence type="ECO:0000313" key="4">
    <source>
        <dbReference type="Proteomes" id="UP000298652"/>
    </source>
</evidence>
<dbReference type="EMBL" id="CM016558">
    <property type="protein sequence ID" value="TKW07326.1"/>
    <property type="molecule type" value="Genomic_DNA"/>
</dbReference>
<keyword evidence="4" id="KW-1185">Reference proteome</keyword>
<dbReference type="Gramene" id="TKW06972">
    <property type="protein sequence ID" value="TKW06972"/>
    <property type="gene ID" value="SEVIR_7G276101v2"/>
</dbReference>
<reference evidence="3 4" key="1">
    <citation type="submission" date="2019-03" db="EMBL/GenBank/DDBJ databases">
        <title>WGS assembly of Setaria viridis.</title>
        <authorList>
            <person name="Huang P."/>
            <person name="Jenkins J."/>
            <person name="Grimwood J."/>
            <person name="Barry K."/>
            <person name="Healey A."/>
            <person name="Mamidi S."/>
            <person name="Sreedasyam A."/>
            <person name="Shu S."/>
            <person name="Feldman M."/>
            <person name="Wu J."/>
            <person name="Yu Y."/>
            <person name="Chen C."/>
            <person name="Johnson J."/>
            <person name="Rokhsar D."/>
            <person name="Baxter I."/>
            <person name="Schmutz J."/>
            <person name="Brutnell T."/>
            <person name="Kellogg E."/>
        </authorList>
    </citation>
    <scope>NUCLEOTIDE SEQUENCE [LARGE SCALE GENOMIC DNA]</scope>
    <source>
        <strain evidence="4">cv. A10</strain>
    </source>
</reference>
<dbReference type="AlphaFoldDB" id="A0A4V6D4Q0"/>
<protein>
    <submittedName>
        <fullName evidence="3">Uncharacterized protein</fullName>
    </submittedName>
</protein>
<feature type="signal peptide" evidence="1">
    <location>
        <begin position="1"/>
        <end position="22"/>
    </location>
</feature>
<dbReference type="Proteomes" id="UP000298652">
    <property type="component" value="Chromosome 7"/>
</dbReference>
<gene>
    <name evidence="2" type="ORF">SEVIR_7G276101v2</name>
    <name evidence="3" type="ORF">SEVIR_7G297812v2</name>
</gene>
<organism evidence="3 4">
    <name type="scientific">Setaria viridis</name>
    <name type="common">Green bristlegrass</name>
    <name type="synonym">Setaria italica subsp. viridis</name>
    <dbReference type="NCBI Taxonomy" id="4556"/>
    <lineage>
        <taxon>Eukaryota</taxon>
        <taxon>Viridiplantae</taxon>
        <taxon>Streptophyta</taxon>
        <taxon>Embryophyta</taxon>
        <taxon>Tracheophyta</taxon>
        <taxon>Spermatophyta</taxon>
        <taxon>Magnoliopsida</taxon>
        <taxon>Liliopsida</taxon>
        <taxon>Poales</taxon>
        <taxon>Poaceae</taxon>
        <taxon>PACMAD clade</taxon>
        <taxon>Panicoideae</taxon>
        <taxon>Panicodae</taxon>
        <taxon>Paniceae</taxon>
        <taxon>Cenchrinae</taxon>
        <taxon>Setaria</taxon>
    </lineage>
</organism>
<proteinExistence type="predicted"/>